<name>A0ABS2TDS0_9ACTO</name>
<gene>
    <name evidence="2" type="ORF">JVW63_01865</name>
</gene>
<dbReference type="RefSeq" id="WP_187995998.1">
    <property type="nucleotide sequence ID" value="NZ_JACEXG010000001.1"/>
</dbReference>
<keyword evidence="1" id="KW-1133">Transmembrane helix</keyword>
<accession>A0ABS2TDS0</accession>
<dbReference type="EMBL" id="JAFFJS010000001">
    <property type="protein sequence ID" value="MBM9432457.1"/>
    <property type="molecule type" value="Genomic_DNA"/>
</dbReference>
<sequence>MWLTLIIVGLALLLVGVFVEAAKFLIWLGIIILVVSAVMSLLGRAKR</sequence>
<comment type="caution">
    <text evidence="2">The sequence shown here is derived from an EMBL/GenBank/DDBJ whole genome shotgun (WGS) entry which is preliminary data.</text>
</comment>
<keyword evidence="1" id="KW-0812">Transmembrane</keyword>
<organism evidence="2 3">
    <name type="scientific">Flaviflexus equikiangi</name>
    <dbReference type="NCBI Taxonomy" id="2758573"/>
    <lineage>
        <taxon>Bacteria</taxon>
        <taxon>Bacillati</taxon>
        <taxon>Actinomycetota</taxon>
        <taxon>Actinomycetes</taxon>
        <taxon>Actinomycetales</taxon>
        <taxon>Actinomycetaceae</taxon>
        <taxon>Flaviflexus</taxon>
    </lineage>
</organism>
<proteinExistence type="predicted"/>
<evidence type="ECO:0000256" key="1">
    <source>
        <dbReference type="SAM" id="Phobius"/>
    </source>
</evidence>
<evidence type="ECO:0000313" key="2">
    <source>
        <dbReference type="EMBL" id="MBM9432457.1"/>
    </source>
</evidence>
<keyword evidence="3" id="KW-1185">Reference proteome</keyword>
<evidence type="ECO:0008006" key="4">
    <source>
        <dbReference type="Google" id="ProtNLM"/>
    </source>
</evidence>
<keyword evidence="1" id="KW-0472">Membrane</keyword>
<dbReference type="Proteomes" id="UP000705983">
    <property type="component" value="Unassembled WGS sequence"/>
</dbReference>
<reference evidence="3" key="1">
    <citation type="submission" date="2021-02" db="EMBL/GenBank/DDBJ databases">
        <title>Leucobacter sp. CX169.</title>
        <authorList>
            <person name="Cheng Y."/>
        </authorList>
    </citation>
    <scope>NUCLEOTIDE SEQUENCE [LARGE SCALE GENOMIC DNA]</scope>
    <source>
        <strain evidence="3">JY899</strain>
    </source>
</reference>
<feature type="transmembrane region" description="Helical" evidence="1">
    <location>
        <begin position="26"/>
        <end position="43"/>
    </location>
</feature>
<protein>
    <recommendedName>
        <fullName evidence="4">DUF4175 domain-containing protein</fullName>
    </recommendedName>
</protein>
<evidence type="ECO:0000313" key="3">
    <source>
        <dbReference type="Proteomes" id="UP000705983"/>
    </source>
</evidence>